<dbReference type="Proteomes" id="UP000004259">
    <property type="component" value="Unassembled WGS sequence"/>
</dbReference>
<dbReference type="EMBL" id="ADKM02000030">
    <property type="protein sequence ID" value="EGC04328.1"/>
    <property type="molecule type" value="Genomic_DNA"/>
</dbReference>
<dbReference type="Pfam" id="PF24719">
    <property type="entry name" value="Imm33-like"/>
    <property type="match status" value="1"/>
</dbReference>
<dbReference type="eggNOG" id="ENOG502ZYCC">
    <property type="taxonomic scope" value="Bacteria"/>
</dbReference>
<dbReference type="OrthoDB" id="2838760at2"/>
<gene>
    <name evidence="2" type="ORF">CUS_5185</name>
</gene>
<name>E9S8R9_RUMAL</name>
<reference evidence="2 3" key="1">
    <citation type="submission" date="2011-02" db="EMBL/GenBank/DDBJ databases">
        <authorList>
            <person name="Nelson K.E."/>
            <person name="Sutton G."/>
            <person name="Torralba M."/>
            <person name="Durkin S."/>
            <person name="Harkins D."/>
            <person name="Montgomery R."/>
            <person name="Ziemer C."/>
            <person name="Klaassens E."/>
            <person name="Ocuiv P."/>
            <person name="Morrison M."/>
        </authorList>
    </citation>
    <scope>NUCLEOTIDE SEQUENCE [LARGE SCALE GENOMIC DNA]</scope>
    <source>
        <strain evidence="2 3">8</strain>
    </source>
</reference>
<proteinExistence type="predicted"/>
<comment type="caution">
    <text evidence="2">The sequence shown here is derived from an EMBL/GenBank/DDBJ whole genome shotgun (WGS) entry which is preliminary data.</text>
</comment>
<organism evidence="2 3">
    <name type="scientific">Ruminococcus albus 8</name>
    <dbReference type="NCBI Taxonomy" id="246199"/>
    <lineage>
        <taxon>Bacteria</taxon>
        <taxon>Bacillati</taxon>
        <taxon>Bacillota</taxon>
        <taxon>Clostridia</taxon>
        <taxon>Eubacteriales</taxon>
        <taxon>Oscillospiraceae</taxon>
        <taxon>Ruminococcus</taxon>
    </lineage>
</organism>
<dbReference type="RefSeq" id="WP_002847353.1">
    <property type="nucleotide sequence ID" value="NZ_ADKM02000030.1"/>
</dbReference>
<evidence type="ECO:0000259" key="1">
    <source>
        <dbReference type="Pfam" id="PF24719"/>
    </source>
</evidence>
<feature type="domain" description="Imm33-like" evidence="1">
    <location>
        <begin position="93"/>
        <end position="198"/>
    </location>
</feature>
<evidence type="ECO:0000313" key="2">
    <source>
        <dbReference type="EMBL" id="EGC04328.1"/>
    </source>
</evidence>
<accession>E9S8R9</accession>
<protein>
    <recommendedName>
        <fullName evidence="1">Imm33-like domain-containing protein</fullName>
    </recommendedName>
</protein>
<dbReference type="AlphaFoldDB" id="E9S8R9"/>
<dbReference type="STRING" id="246199.CUS_5185"/>
<dbReference type="InterPro" id="IPR056509">
    <property type="entry name" value="Imm33-like"/>
</dbReference>
<evidence type="ECO:0000313" key="3">
    <source>
        <dbReference type="Proteomes" id="UP000004259"/>
    </source>
</evidence>
<sequence length="208" mass="23761">MVITYTEEINGINYTFSADESLRLLAEPLLECLEYDIAKEKVRDGFRIASGFTTFMLSKHGDGYDIAAPDYTDDPLTALTTDLTLALHIQYRQVFLLRKLGLVGKAVNYYDIIVVTKGALEKENVYMQRYNDEDIKGWVINSYEHNENGKAAPAEDNEYETIRAYELIKLRPELVDVLCLPDDYIAVFEGKELKAVLNENNDDLLKKD</sequence>
<keyword evidence="3" id="KW-1185">Reference proteome</keyword>